<dbReference type="RefSeq" id="WP_150600249.1">
    <property type="nucleotide sequence ID" value="NZ_CABPRW010000007.1"/>
</dbReference>
<proteinExistence type="predicted"/>
<dbReference type="OrthoDB" id="8581376at2"/>
<feature type="domain" description="AAA+ ATPase" evidence="1">
    <location>
        <begin position="67"/>
        <end position="223"/>
    </location>
</feature>
<dbReference type="InterPro" id="IPR003593">
    <property type="entry name" value="AAA+_ATPase"/>
</dbReference>
<dbReference type="EMBL" id="CABPRW010000007">
    <property type="protein sequence ID" value="VVE26458.1"/>
    <property type="molecule type" value="Genomic_DNA"/>
</dbReference>
<dbReference type="SMART" id="SM00382">
    <property type="entry name" value="AAA"/>
    <property type="match status" value="1"/>
</dbReference>
<sequence length="337" mass="37607">MSDVIRAGAQPPSRVSSSEIASMSSSAIGITEIVAGVRGTLIEHPAFAAGIAAIQRCHRMGRFALEEPGCLLITGVSGSGKSTLRKEYARHHPRLETPEGTEIPVLHLELPAQPTIKNVAERVLWELGDPLFTRGSAEAMTSRIVTLFKNCKVELVVLDEFQHFIDHSSEKIETRVADWLKHLVNITKVPFVLMGLGRCRRILQSNEQLRRRFSRHIALEPFGNSEKRARRIFDGLMRSIWANVPVMPSPDLVEDGDMLDRIHYATYGLIGYIMTLVSTSVEIALDEKRSSIDREVLAHAFVESVWPEARGNNNPFHPRFIMRPLTHSGEPFGGYAV</sequence>
<protein>
    <submittedName>
        <fullName evidence="2">ATPase AAA</fullName>
    </submittedName>
</protein>
<dbReference type="InterPro" id="IPR008868">
    <property type="entry name" value="TniB"/>
</dbReference>
<reference evidence="2 3" key="1">
    <citation type="submission" date="2019-08" db="EMBL/GenBank/DDBJ databases">
        <authorList>
            <person name="Peeters C."/>
        </authorList>
    </citation>
    <scope>NUCLEOTIDE SEQUENCE [LARGE SCALE GENOMIC DNA]</scope>
    <source>
        <strain evidence="2 3">LMG 31113</strain>
    </source>
</reference>
<gene>
    <name evidence="2" type="ORF">PFI31113_03380</name>
</gene>
<dbReference type="SUPFAM" id="SSF52540">
    <property type="entry name" value="P-loop containing nucleoside triphosphate hydrolases"/>
    <property type="match status" value="1"/>
</dbReference>
<dbReference type="AlphaFoldDB" id="A0A5E4WNZ5"/>
<evidence type="ECO:0000259" key="1">
    <source>
        <dbReference type="SMART" id="SM00382"/>
    </source>
</evidence>
<dbReference type="InterPro" id="IPR027417">
    <property type="entry name" value="P-loop_NTPase"/>
</dbReference>
<dbReference type="InterPro" id="IPR052026">
    <property type="entry name" value="ExeA_AAA_ATPase_DNA-bind"/>
</dbReference>
<evidence type="ECO:0000313" key="3">
    <source>
        <dbReference type="Proteomes" id="UP000382577"/>
    </source>
</evidence>
<dbReference type="PANTHER" id="PTHR35894:SF1">
    <property type="entry name" value="PHOSPHORIBULOKINASE _ URIDINE KINASE FAMILY"/>
    <property type="match status" value="1"/>
</dbReference>
<name>A0A5E4WNZ5_9BURK</name>
<dbReference type="Proteomes" id="UP000382577">
    <property type="component" value="Unassembled WGS sequence"/>
</dbReference>
<dbReference type="Pfam" id="PF05621">
    <property type="entry name" value="TniB"/>
    <property type="match status" value="1"/>
</dbReference>
<evidence type="ECO:0000313" key="2">
    <source>
        <dbReference type="EMBL" id="VVE26458.1"/>
    </source>
</evidence>
<organism evidence="2 3">
    <name type="scientific">Pandoraea fibrosis</name>
    <dbReference type="NCBI Taxonomy" id="1891094"/>
    <lineage>
        <taxon>Bacteria</taxon>
        <taxon>Pseudomonadati</taxon>
        <taxon>Pseudomonadota</taxon>
        <taxon>Betaproteobacteria</taxon>
        <taxon>Burkholderiales</taxon>
        <taxon>Burkholderiaceae</taxon>
        <taxon>Pandoraea</taxon>
    </lineage>
</organism>
<dbReference type="PANTHER" id="PTHR35894">
    <property type="entry name" value="GENERAL SECRETION PATHWAY PROTEIN A-RELATED"/>
    <property type="match status" value="1"/>
</dbReference>
<dbReference type="Gene3D" id="3.40.50.300">
    <property type="entry name" value="P-loop containing nucleotide triphosphate hydrolases"/>
    <property type="match status" value="1"/>
</dbReference>
<accession>A0A5E4WNZ5</accession>